<proteinExistence type="predicted"/>
<evidence type="ECO:0000313" key="2">
    <source>
        <dbReference type="Proteomes" id="UP000290172"/>
    </source>
</evidence>
<sequence>MFEILEDINSANLLPLDSDTLEVTNLIEKYDLKKDNTILNNIENNYLIVTEFISKLYLLNLELPEDLKSFIKTNHNYKIYLLNYIQQKMKIIISENSIFLFKEIFILMNLLSNGEKYYFLTKDNHIDLKELMRLLNSYENDVCEKFLRNNEQIFNISFHFYLTLLELLNEISIINSLDIQRRKNVILILDSITSSISNIKNKVKLEDFQIILLNAVLGKQLLYFTNISYTQIDTENRDAVISKYVLMFKKIEDGYKLLSSNDKYYVVYLEKVSTLILTLIYKLKVKLHLKTILLKEEKGLYEIYNLYNNSVKKSHVIECKSIDDFRDELLKNFRYIYAKNTNTILDESVNMLDYFINLKTISNVELIAIHNLVLYSDTIEKKKLDLLVGQLLNNCKYNNNYYEFYKLKIIDRVIQKYISLKVETKNNTIIDEIITYIENNNVMSHLMSMYGKIYLSLSLYYSYETNLLSQEKSKGFYFIYQNLDNDDFLEKEFNNISRQIVTNYAKNYCMTKFESNIDLTNDELYLMGSDFVNRYIEIENLKIKNEIYKSSQELIKEILAMNKEDDLWLFSELEKLISEKIFFKTVGSKIEDKSQKSTIEIGYDCESVELYNDYALNICYSSYYKKAFMKIFQENRDFIELISRNIFKSYINSIPSYSDIITKLPNINKLKNELKLLDSKKINFVEIYLDSLVEFSQSNNVKKSNEFFRAIAQKINKKDEAFRLFGPKIGIILNKKESFKELVNYIKSIKITFENREYPIKSTIALSKGEAKTILDKSFFALSSAKISKSKFYIYE</sequence>
<accession>A0A4Q0YGP2</accession>
<dbReference type="EMBL" id="PDKJ01000002">
    <property type="protein sequence ID" value="RXJ69800.1"/>
    <property type="molecule type" value="Genomic_DNA"/>
</dbReference>
<reference evidence="1 2" key="1">
    <citation type="submission" date="2017-10" db="EMBL/GenBank/DDBJ databases">
        <title>Genomics of the genus Arcobacter.</title>
        <authorList>
            <person name="Perez-Cataluna A."/>
            <person name="Figueras M.J."/>
        </authorList>
    </citation>
    <scope>NUCLEOTIDE SEQUENCE [LARGE SCALE GENOMIC DNA]</scope>
    <source>
        <strain evidence="1 2">CECT 8993</strain>
    </source>
</reference>
<dbReference type="Proteomes" id="UP000290172">
    <property type="component" value="Unassembled WGS sequence"/>
</dbReference>
<evidence type="ECO:0000313" key="1">
    <source>
        <dbReference type="EMBL" id="RXJ69800.1"/>
    </source>
</evidence>
<evidence type="ECO:0008006" key="3">
    <source>
        <dbReference type="Google" id="ProtNLM"/>
    </source>
</evidence>
<comment type="caution">
    <text evidence="1">The sequence shown here is derived from an EMBL/GenBank/DDBJ whole genome shotgun (WGS) entry which is preliminary data.</text>
</comment>
<protein>
    <recommendedName>
        <fullName evidence="3">GGDEF domain-containing protein</fullName>
    </recommendedName>
</protein>
<dbReference type="RefSeq" id="WP_128979145.1">
    <property type="nucleotide sequence ID" value="NZ_PDKJ01000002.1"/>
</dbReference>
<organism evidence="1 2">
    <name type="scientific">Halarcobacter ebronensis</name>
    <dbReference type="NCBI Taxonomy" id="1462615"/>
    <lineage>
        <taxon>Bacteria</taxon>
        <taxon>Pseudomonadati</taxon>
        <taxon>Campylobacterota</taxon>
        <taxon>Epsilonproteobacteria</taxon>
        <taxon>Campylobacterales</taxon>
        <taxon>Arcobacteraceae</taxon>
        <taxon>Halarcobacter</taxon>
    </lineage>
</organism>
<name>A0A4Q0YGP2_9BACT</name>
<dbReference type="AlphaFoldDB" id="A0A4Q0YGP2"/>
<gene>
    <name evidence="1" type="ORF">CRV08_03580</name>
</gene>